<comment type="caution">
    <text evidence="1">The sequence shown here is derived from an EMBL/GenBank/DDBJ whole genome shotgun (WGS) entry which is preliminary data.</text>
</comment>
<protein>
    <submittedName>
        <fullName evidence="1">Uncharacterized protein</fullName>
    </submittedName>
</protein>
<proteinExistence type="predicted"/>
<dbReference type="Proteomes" id="UP000254866">
    <property type="component" value="Unassembled WGS sequence"/>
</dbReference>
<keyword evidence="2" id="KW-1185">Reference proteome</keyword>
<dbReference type="EMBL" id="NPIC01000008">
    <property type="protein sequence ID" value="RDL33915.1"/>
    <property type="molecule type" value="Genomic_DNA"/>
</dbReference>
<dbReference type="GeneID" id="43601132"/>
<accession>A0A370TGA4</accession>
<dbReference type="RefSeq" id="XP_031867197.1">
    <property type="nucleotide sequence ID" value="XM_032016906.1"/>
</dbReference>
<name>A0A370TGA4_9HELO</name>
<sequence>MAGRGYNTFHGFDAGAPPPGFSPAQPHAAQFPGVYGFPVPYPMPIPIGAPPQPIIAPPYFNGQQYPAPPPYDQTIPGIHLRNHTGDVGVPWGYDYLFPKENCPIHVFKTTAKPWQIDTALHSWDDRQFVKLLVPVTTTIKELMQNLGANNADPKKNRLYEIAEAGNGKWLKGMEIGGDDKDKCKKVIKDYGWDQTRTGKLGEKPLVWLYITKD</sequence>
<reference evidence="1 2" key="1">
    <citation type="journal article" date="2018" name="IMA Fungus">
        <title>IMA Genome-F 9: Draft genome sequence of Annulohypoxylon stygium, Aspergillus mulundensis, Berkeleyomyces basicola (syn. Thielaviopsis basicola), Ceratocystis smalleyi, two Cercospora beticola strains, Coleophoma cylindrospora, Fusarium fracticaudum, Phialophora cf. hyalina, and Morchella septimelata.</title>
        <authorList>
            <person name="Wingfield B.D."/>
            <person name="Bills G.F."/>
            <person name="Dong Y."/>
            <person name="Huang W."/>
            <person name="Nel W.J."/>
            <person name="Swalarsk-Parry B.S."/>
            <person name="Vaghefi N."/>
            <person name="Wilken P.M."/>
            <person name="An Z."/>
            <person name="de Beer Z.W."/>
            <person name="De Vos L."/>
            <person name="Chen L."/>
            <person name="Duong T.A."/>
            <person name="Gao Y."/>
            <person name="Hammerbacher A."/>
            <person name="Kikkert J.R."/>
            <person name="Li Y."/>
            <person name="Li H."/>
            <person name="Li K."/>
            <person name="Li Q."/>
            <person name="Liu X."/>
            <person name="Ma X."/>
            <person name="Naidoo K."/>
            <person name="Pethybridge S.J."/>
            <person name="Sun J."/>
            <person name="Steenkamp E.T."/>
            <person name="van der Nest M.A."/>
            <person name="van Wyk S."/>
            <person name="Wingfield M.J."/>
            <person name="Xiong C."/>
            <person name="Yue Q."/>
            <person name="Zhang X."/>
        </authorList>
    </citation>
    <scope>NUCLEOTIDE SEQUENCE [LARGE SCALE GENOMIC DNA]</scope>
    <source>
        <strain evidence="1 2">BP 5553</strain>
    </source>
</reference>
<organism evidence="1 2">
    <name type="scientific">Venustampulla echinocandica</name>
    <dbReference type="NCBI Taxonomy" id="2656787"/>
    <lineage>
        <taxon>Eukaryota</taxon>
        <taxon>Fungi</taxon>
        <taxon>Dikarya</taxon>
        <taxon>Ascomycota</taxon>
        <taxon>Pezizomycotina</taxon>
        <taxon>Leotiomycetes</taxon>
        <taxon>Helotiales</taxon>
        <taxon>Pleuroascaceae</taxon>
        <taxon>Venustampulla</taxon>
    </lineage>
</organism>
<evidence type="ECO:0000313" key="2">
    <source>
        <dbReference type="Proteomes" id="UP000254866"/>
    </source>
</evidence>
<dbReference type="AlphaFoldDB" id="A0A370TGA4"/>
<gene>
    <name evidence="1" type="ORF">BP5553_08283</name>
</gene>
<evidence type="ECO:0000313" key="1">
    <source>
        <dbReference type="EMBL" id="RDL33915.1"/>
    </source>
</evidence>
<dbReference type="OrthoDB" id="10057496at2759"/>